<evidence type="ECO:0000259" key="3">
    <source>
        <dbReference type="Pfam" id="PF04063"/>
    </source>
</evidence>
<dbReference type="InterPro" id="IPR007205">
    <property type="entry name" value="Protein_HGH1_N"/>
</dbReference>
<reference evidence="5" key="1">
    <citation type="submission" date="2020-05" db="EMBL/GenBank/DDBJ databases">
        <title>Mycena genomes resolve the evolution of fungal bioluminescence.</title>
        <authorList>
            <person name="Tsai I.J."/>
        </authorList>
    </citation>
    <scope>NUCLEOTIDE SEQUENCE</scope>
    <source>
        <strain evidence="5">CCC161011</strain>
    </source>
</reference>
<dbReference type="PANTHER" id="PTHR13387:SF9">
    <property type="entry name" value="PROTEIN HGH1 HOMOLOG"/>
    <property type="match status" value="1"/>
</dbReference>
<evidence type="ECO:0000259" key="4">
    <source>
        <dbReference type="Pfam" id="PF04064"/>
    </source>
</evidence>
<evidence type="ECO:0000256" key="1">
    <source>
        <dbReference type="ARBA" id="ARBA00006712"/>
    </source>
</evidence>
<dbReference type="EMBL" id="JACAZI010000013">
    <property type="protein sequence ID" value="KAF7345432.1"/>
    <property type="molecule type" value="Genomic_DNA"/>
</dbReference>
<evidence type="ECO:0000313" key="5">
    <source>
        <dbReference type="EMBL" id="KAF7345432.1"/>
    </source>
</evidence>
<evidence type="ECO:0000313" key="6">
    <source>
        <dbReference type="Proteomes" id="UP000620124"/>
    </source>
</evidence>
<protein>
    <recommendedName>
        <fullName evidence="7">Protein HGH1 homolog</fullName>
    </recommendedName>
</protein>
<proteinExistence type="inferred from homology"/>
<name>A0A8H7CRD3_9AGAR</name>
<dbReference type="Proteomes" id="UP000620124">
    <property type="component" value="Unassembled WGS sequence"/>
</dbReference>
<keyword evidence="6" id="KW-1185">Reference proteome</keyword>
<dbReference type="SUPFAM" id="SSF48371">
    <property type="entry name" value="ARM repeat"/>
    <property type="match status" value="1"/>
</dbReference>
<organism evidence="5 6">
    <name type="scientific">Mycena venus</name>
    <dbReference type="NCBI Taxonomy" id="2733690"/>
    <lineage>
        <taxon>Eukaryota</taxon>
        <taxon>Fungi</taxon>
        <taxon>Dikarya</taxon>
        <taxon>Basidiomycota</taxon>
        <taxon>Agaricomycotina</taxon>
        <taxon>Agaricomycetes</taxon>
        <taxon>Agaricomycetidae</taxon>
        <taxon>Agaricales</taxon>
        <taxon>Marasmiineae</taxon>
        <taxon>Mycenaceae</taxon>
        <taxon>Mycena</taxon>
    </lineage>
</organism>
<sequence length="433" mass="47124">MEAQLRELIPFLRDRNPQVRQIALSNLLPQTPKDSPHRNIFFTGLQSGGLQKSKENDIVRDLKLLCRDQLSVAHDAFRALVNLSDSPMLVATLSEPAFLTFIVSYIINPQSILADLASMLLSNLTASSAACGTVLSLNVDIISEPTFPNSFYPPQSRCATAVAPTPYPDGEARVVLALPLLVDAFVQGAETDGGGDASTRIRKGNLHFLASVFANLTTSPAGRNFFLGPRAPNVLDSNGSPEYPLAKLVPFTEHKDTIRRGGVASTIKNCAFHAPGHRAILSPDSINVSVSPSTSAAPGIDALPYLLLPLAGPEELDLEDQEKLPDALQFLPPTKVREPDAAIRLIHVETLLLLCHTRWGRDYLREHGVYEIVRAAHENETVDKISEHIERLVSLLKGDEPEVEPSDGDLPAEVETHAADVVSDDEDNRIDEV</sequence>
<feature type="domain" description="Protein HGH1 C-terminal" evidence="4">
    <location>
        <begin position="350"/>
        <end position="403"/>
    </location>
</feature>
<evidence type="ECO:0008006" key="7">
    <source>
        <dbReference type="Google" id="ProtNLM"/>
    </source>
</evidence>
<feature type="region of interest" description="Disordered" evidence="2">
    <location>
        <begin position="397"/>
        <end position="433"/>
    </location>
</feature>
<evidence type="ECO:0000256" key="2">
    <source>
        <dbReference type="SAM" id="MobiDB-lite"/>
    </source>
</evidence>
<feature type="compositionally biased region" description="Acidic residues" evidence="2">
    <location>
        <begin position="422"/>
        <end position="433"/>
    </location>
</feature>
<feature type="domain" description="Protein HGH1 N-terminal" evidence="3">
    <location>
        <begin position="105"/>
        <end position="344"/>
    </location>
</feature>
<feature type="compositionally biased region" description="Acidic residues" evidence="2">
    <location>
        <begin position="401"/>
        <end position="412"/>
    </location>
</feature>
<dbReference type="AlphaFoldDB" id="A0A8H7CRD3"/>
<comment type="caution">
    <text evidence="5">The sequence shown here is derived from an EMBL/GenBank/DDBJ whole genome shotgun (WGS) entry which is preliminary data.</text>
</comment>
<dbReference type="InterPro" id="IPR007206">
    <property type="entry name" value="Protein_HGH1_C"/>
</dbReference>
<dbReference type="InterPro" id="IPR016024">
    <property type="entry name" value="ARM-type_fold"/>
</dbReference>
<dbReference type="PANTHER" id="PTHR13387">
    <property type="entry name" value="PROTEIN HGH1 HOMOLOG"/>
    <property type="match status" value="1"/>
</dbReference>
<dbReference type="Pfam" id="PF04064">
    <property type="entry name" value="DUF384"/>
    <property type="match status" value="1"/>
</dbReference>
<gene>
    <name evidence="5" type="ORF">MVEN_01561200</name>
</gene>
<comment type="similarity">
    <text evidence="1">Belongs to the HGH1 family.</text>
</comment>
<accession>A0A8H7CRD3</accession>
<dbReference type="Pfam" id="PF04063">
    <property type="entry name" value="DUF383"/>
    <property type="match status" value="1"/>
</dbReference>
<dbReference type="InterPro" id="IPR039717">
    <property type="entry name" value="Hgh1"/>
</dbReference>
<dbReference type="OrthoDB" id="338814at2759"/>